<evidence type="ECO:0000313" key="3">
    <source>
        <dbReference type="Proteomes" id="UP000626148"/>
    </source>
</evidence>
<reference evidence="2" key="1">
    <citation type="journal article" date="2014" name="Int. J. Syst. Evol. Microbiol.">
        <title>Complete genome sequence of Corynebacterium casei LMG S-19264T (=DSM 44701T), isolated from a smear-ripened cheese.</title>
        <authorList>
            <consortium name="US DOE Joint Genome Institute (JGI-PGF)"/>
            <person name="Walter F."/>
            <person name="Albersmeier A."/>
            <person name="Kalinowski J."/>
            <person name="Ruckert C."/>
        </authorList>
    </citation>
    <scope>NUCLEOTIDE SEQUENCE</scope>
    <source>
        <strain evidence="2">KCTC 22169</strain>
    </source>
</reference>
<feature type="transmembrane region" description="Helical" evidence="1">
    <location>
        <begin position="23"/>
        <end position="48"/>
    </location>
</feature>
<comment type="caution">
    <text evidence="2">The sequence shown here is derived from an EMBL/GenBank/DDBJ whole genome shotgun (WGS) entry which is preliminary data.</text>
</comment>
<dbReference type="EMBL" id="BMXR01000017">
    <property type="protein sequence ID" value="GGX73332.1"/>
    <property type="molecule type" value="Genomic_DNA"/>
</dbReference>
<protein>
    <submittedName>
        <fullName evidence="2">Uncharacterized protein</fullName>
    </submittedName>
</protein>
<keyword evidence="1" id="KW-0812">Transmembrane</keyword>
<feature type="transmembrane region" description="Helical" evidence="1">
    <location>
        <begin position="54"/>
        <end position="79"/>
    </location>
</feature>
<evidence type="ECO:0000256" key="1">
    <source>
        <dbReference type="SAM" id="Phobius"/>
    </source>
</evidence>
<reference evidence="2" key="2">
    <citation type="submission" date="2020-09" db="EMBL/GenBank/DDBJ databases">
        <authorList>
            <person name="Sun Q."/>
            <person name="Kim S."/>
        </authorList>
    </citation>
    <scope>NUCLEOTIDE SEQUENCE</scope>
    <source>
        <strain evidence="2">KCTC 22169</strain>
    </source>
</reference>
<sequence>MAYYRYDDYDPYPRRRRGFWATLFRLAVIAVLVVFALSGALWLLGIALGLVSTLFVLALMAAPFLFLVWLIWIVWVVILGK</sequence>
<gene>
    <name evidence="2" type="ORF">GCM10007392_45940</name>
</gene>
<keyword evidence="3" id="KW-1185">Reference proteome</keyword>
<keyword evidence="1" id="KW-0472">Membrane</keyword>
<accession>A0A918NIV3</accession>
<name>A0A918NIV3_9GAMM</name>
<organism evidence="2 3">
    <name type="scientific">Saccharospirillum salsuginis</name>
    <dbReference type="NCBI Taxonomy" id="418750"/>
    <lineage>
        <taxon>Bacteria</taxon>
        <taxon>Pseudomonadati</taxon>
        <taxon>Pseudomonadota</taxon>
        <taxon>Gammaproteobacteria</taxon>
        <taxon>Oceanospirillales</taxon>
        <taxon>Saccharospirillaceae</taxon>
        <taxon>Saccharospirillum</taxon>
    </lineage>
</organism>
<evidence type="ECO:0000313" key="2">
    <source>
        <dbReference type="EMBL" id="GGX73332.1"/>
    </source>
</evidence>
<dbReference type="RefSeq" id="WP_189613236.1">
    <property type="nucleotide sequence ID" value="NZ_BMXR01000017.1"/>
</dbReference>
<dbReference type="Proteomes" id="UP000626148">
    <property type="component" value="Unassembled WGS sequence"/>
</dbReference>
<keyword evidence="1" id="KW-1133">Transmembrane helix</keyword>
<dbReference type="AlphaFoldDB" id="A0A918NIV3"/>
<proteinExistence type="predicted"/>